<dbReference type="InterPro" id="IPR018391">
    <property type="entry name" value="PQQ_b-propeller_rpt"/>
</dbReference>
<comment type="cofactor">
    <cofactor evidence="1">
        <name>pyrroloquinoline quinone</name>
        <dbReference type="ChEBI" id="CHEBI:58442"/>
    </cofactor>
</comment>
<dbReference type="Pfam" id="PF01011">
    <property type="entry name" value="PQQ"/>
    <property type="match status" value="2"/>
</dbReference>
<keyword evidence="4" id="KW-0560">Oxidoreductase</keyword>
<feature type="domain" description="Pyrrolo-quinoline quinone repeat" evidence="6">
    <location>
        <begin position="37"/>
        <end position="444"/>
    </location>
</feature>
<gene>
    <name evidence="7" type="ORF">HQN59_09880</name>
</gene>
<dbReference type="PANTHER" id="PTHR32303">
    <property type="entry name" value="QUINOPROTEIN ALCOHOL DEHYDROGENASE (CYTOCHROME C)"/>
    <property type="match status" value="1"/>
</dbReference>
<dbReference type="RefSeq" id="WP_176068695.1">
    <property type="nucleotide sequence ID" value="NZ_JABWMJ010000004.1"/>
</dbReference>
<keyword evidence="5" id="KW-0732">Signal</keyword>
<dbReference type="Gene3D" id="2.60.40.420">
    <property type="entry name" value="Cupredoxins - blue copper proteins"/>
    <property type="match status" value="1"/>
</dbReference>
<accession>A0A7Y6NMU2</accession>
<organism evidence="7 8">
    <name type="scientific">Piscinibacter koreensis</name>
    <dbReference type="NCBI Taxonomy" id="2742824"/>
    <lineage>
        <taxon>Bacteria</taxon>
        <taxon>Pseudomonadati</taxon>
        <taxon>Pseudomonadota</taxon>
        <taxon>Betaproteobacteria</taxon>
        <taxon>Burkholderiales</taxon>
        <taxon>Sphaerotilaceae</taxon>
        <taxon>Piscinibacter</taxon>
    </lineage>
</organism>
<dbReference type="GO" id="GO:0042597">
    <property type="term" value="C:periplasmic space"/>
    <property type="evidence" value="ECO:0007669"/>
    <property type="project" value="UniProtKB-SubCell"/>
</dbReference>
<dbReference type="SUPFAM" id="SSF50998">
    <property type="entry name" value="Quinoprotein alcohol dehydrogenase-like"/>
    <property type="match status" value="1"/>
</dbReference>
<dbReference type="Gene3D" id="2.140.10.10">
    <property type="entry name" value="Quinoprotein alcohol dehydrogenase-like superfamily"/>
    <property type="match status" value="2"/>
</dbReference>
<dbReference type="GO" id="GO:0016491">
    <property type="term" value="F:oxidoreductase activity"/>
    <property type="evidence" value="ECO:0007669"/>
    <property type="project" value="UniProtKB-KW"/>
</dbReference>
<reference evidence="7 8" key="1">
    <citation type="submission" date="2020-06" db="EMBL/GenBank/DDBJ databases">
        <title>Schlegella sp. ID0723 isolated from air conditioner.</title>
        <authorList>
            <person name="Kim D.Y."/>
            <person name="Kim D.-U."/>
        </authorList>
    </citation>
    <scope>NUCLEOTIDE SEQUENCE [LARGE SCALE GENOMIC DNA]</scope>
    <source>
        <strain evidence="7 8">ID0723</strain>
    </source>
</reference>
<evidence type="ECO:0000256" key="2">
    <source>
        <dbReference type="ARBA" id="ARBA00004418"/>
    </source>
</evidence>
<dbReference type="Proteomes" id="UP000529637">
    <property type="component" value="Unassembled WGS sequence"/>
</dbReference>
<evidence type="ECO:0000313" key="8">
    <source>
        <dbReference type="Proteomes" id="UP000529637"/>
    </source>
</evidence>
<feature type="domain" description="Pyrrolo-quinoline quinone repeat" evidence="6">
    <location>
        <begin position="566"/>
        <end position="621"/>
    </location>
</feature>
<proteinExistence type="inferred from homology"/>
<comment type="similarity">
    <text evidence="3">Belongs to the bacterial PQQ dehydrogenase family.</text>
</comment>
<evidence type="ECO:0000313" key="7">
    <source>
        <dbReference type="EMBL" id="NUZ06070.1"/>
    </source>
</evidence>
<dbReference type="InterPro" id="IPR008972">
    <property type="entry name" value="Cupredoxin"/>
</dbReference>
<evidence type="ECO:0000256" key="1">
    <source>
        <dbReference type="ARBA" id="ARBA00001931"/>
    </source>
</evidence>
<dbReference type="InterPro" id="IPR011047">
    <property type="entry name" value="Quinoprotein_ADH-like_sf"/>
</dbReference>
<dbReference type="SUPFAM" id="SSF49503">
    <property type="entry name" value="Cupredoxins"/>
    <property type="match status" value="1"/>
</dbReference>
<dbReference type="AlphaFoldDB" id="A0A7Y6NMU2"/>
<evidence type="ECO:0000259" key="6">
    <source>
        <dbReference type="Pfam" id="PF01011"/>
    </source>
</evidence>
<comment type="subcellular location">
    <subcellularLocation>
        <location evidence="2">Periplasm</location>
    </subcellularLocation>
</comment>
<sequence>MKLRLSALTALTAVIAATSAPGVSIAQSALTPAGANWPYTTGNLGSHGYSSLTQINKANVKNLGLAWVTHTGAEPVTSPVSRPGNNATAQQTTPIVVDGTMYLNPPGGGAMALNAATGEVKWKWVPNASDPAPNNYGPATQQRGVAYGEDKIFTTAAGNRVVALNKDTGAVLWAVQPVASNGEAISGIAKVRPMYYKAAGAPYGLVFMGNNDNNRGAFVALRADTGAVVWTFFSTYPHGSTFTDVNGTTFDPGDSFTTKVTPNDTPNECYRTAGATPWQGGTIDPELGMIYVPFGNVRSCNGSQNGEGRPGDNLFGSSIVALDLNTGAYKWHFQAVKHDIWDMDNALPATLADVTIGGQVKKVLLYGSKSAFQFTLDRATGKPVLPIEYRAVPGDSRNNPALTQPFPLQNIYSDLCVNKQNLGSAVPGDQNRIAPNWNGFQAEPDPANPGQYRLVYKTPNYLTAEEPFMVGPPRNGCLYDGSYEGFVYVFPPSQNGGNDMTNVSYSPKLNMHYVGLSYMPGGHPLQQGGNGLRMIGGYQSGAILGVNSSTGQVVWYKRLVLDLSRQHNPLVTASDLLFHTQMDGYVIGRDAATGDELWRYSMGAPSQAGTISYMVNGEQYVATTNMAGSQPYSQGGNGDAVFAWKLGGTAKYYTGTRANPTIVSGSGEAPDALQIPNIRRPTDNTAAGIVPANEIWMARSNNTATSTGDSVNTNSMIPSNRSVPVGTTVTFRNPGVETFPNAPNLKEHCATQFFEGKFNFRLQPGQTAQYKFDKEGEYFYNDCTDPRPAGRVIVTLAPEPAALQIVPNVLNLRSANGVHTGVQGLVTAMMTVPAGWKLDIGPVGLGDPTIGNVQLKAPLSNKVFTAVTASLSANGTSLVATFNKGDIDHNVPEGNAVPLVVSANFVDAAGVQRKLQGTANVRTVK</sequence>
<evidence type="ECO:0000256" key="4">
    <source>
        <dbReference type="ARBA" id="ARBA00023002"/>
    </source>
</evidence>
<evidence type="ECO:0000256" key="3">
    <source>
        <dbReference type="ARBA" id="ARBA00008156"/>
    </source>
</evidence>
<dbReference type="InterPro" id="IPR002372">
    <property type="entry name" value="PQQ_rpt_dom"/>
</dbReference>
<dbReference type="SMART" id="SM00564">
    <property type="entry name" value="PQQ"/>
    <property type="match status" value="6"/>
</dbReference>
<dbReference type="PANTHER" id="PTHR32303:SF10">
    <property type="entry name" value="OUTER MEMBRANE PROTEIN ASSEMBLY FACTOR BAMB"/>
    <property type="match status" value="1"/>
</dbReference>
<comment type="caution">
    <text evidence="7">The sequence shown here is derived from an EMBL/GenBank/DDBJ whole genome shotgun (WGS) entry which is preliminary data.</text>
</comment>
<protein>
    <submittedName>
        <fullName evidence="7">PQQ-binding-like beta-propeller repeat protein</fullName>
    </submittedName>
</protein>
<evidence type="ECO:0000256" key="5">
    <source>
        <dbReference type="SAM" id="SignalP"/>
    </source>
</evidence>
<feature type="chain" id="PRO_5031241376" evidence="5">
    <location>
        <begin position="27"/>
        <end position="925"/>
    </location>
</feature>
<name>A0A7Y6NMU2_9BURK</name>
<keyword evidence="8" id="KW-1185">Reference proteome</keyword>
<feature type="signal peptide" evidence="5">
    <location>
        <begin position="1"/>
        <end position="26"/>
    </location>
</feature>
<dbReference type="EMBL" id="JABWMJ010000004">
    <property type="protein sequence ID" value="NUZ06070.1"/>
    <property type="molecule type" value="Genomic_DNA"/>
</dbReference>